<dbReference type="InterPro" id="IPR049387">
    <property type="entry name" value="UFSP2-like_2nd"/>
</dbReference>
<dbReference type="InterPro" id="IPR038765">
    <property type="entry name" value="Papain-like_cys_pep_sf"/>
</dbReference>
<protein>
    <recommendedName>
        <fullName evidence="7">Probable Ufm1-specific protease 2</fullName>
    </recommendedName>
</protein>
<organism evidence="10">
    <name type="scientific">Oppiella nova</name>
    <dbReference type="NCBI Taxonomy" id="334625"/>
    <lineage>
        <taxon>Eukaryota</taxon>
        <taxon>Metazoa</taxon>
        <taxon>Ecdysozoa</taxon>
        <taxon>Arthropoda</taxon>
        <taxon>Chelicerata</taxon>
        <taxon>Arachnida</taxon>
        <taxon>Acari</taxon>
        <taxon>Acariformes</taxon>
        <taxon>Sarcoptiformes</taxon>
        <taxon>Oribatida</taxon>
        <taxon>Brachypylina</taxon>
        <taxon>Oppioidea</taxon>
        <taxon>Oppiidae</taxon>
        <taxon>Oppiella</taxon>
    </lineage>
</organism>
<dbReference type="Proteomes" id="UP000728032">
    <property type="component" value="Unassembled WGS sequence"/>
</dbReference>
<dbReference type="Pfam" id="PF07910">
    <property type="entry name" value="Peptidase_C78"/>
    <property type="match status" value="1"/>
</dbReference>
<dbReference type="GO" id="GO:0071567">
    <property type="term" value="F:deUFMylase activity"/>
    <property type="evidence" value="ECO:0007669"/>
    <property type="project" value="TreeGrafter"/>
</dbReference>
<evidence type="ECO:0000256" key="5">
    <source>
        <dbReference type="ARBA" id="ARBA00022807"/>
    </source>
</evidence>
<evidence type="ECO:0000259" key="9">
    <source>
        <dbReference type="Pfam" id="PF20908"/>
    </source>
</evidence>
<evidence type="ECO:0000259" key="8">
    <source>
        <dbReference type="Pfam" id="PF07910"/>
    </source>
</evidence>
<proteinExistence type="inferred from homology"/>
<evidence type="ECO:0000256" key="6">
    <source>
        <dbReference type="ARBA" id="ARBA00057559"/>
    </source>
</evidence>
<evidence type="ECO:0000256" key="2">
    <source>
        <dbReference type="ARBA" id="ARBA00022670"/>
    </source>
</evidence>
<dbReference type="GO" id="GO:0005783">
    <property type="term" value="C:endoplasmic reticulum"/>
    <property type="evidence" value="ECO:0007669"/>
    <property type="project" value="TreeGrafter"/>
</dbReference>
<comment type="function">
    <text evidence="6">Thiol protease which recognizes and hydrolyzes the peptide bond at the C-terminal Gly of UFM1, a ubiquitin-like modifier protein bound to a number of target proteins. Does not hydrolyze SUMO1 or ISG15 ubiquitin-like proteins.</text>
</comment>
<feature type="domain" description="UFSP2 second" evidence="9">
    <location>
        <begin position="307"/>
        <end position="371"/>
    </location>
</feature>
<evidence type="ECO:0000256" key="7">
    <source>
        <dbReference type="ARBA" id="ARBA00073264"/>
    </source>
</evidence>
<evidence type="ECO:0000256" key="4">
    <source>
        <dbReference type="ARBA" id="ARBA00022801"/>
    </source>
</evidence>
<dbReference type="Gene3D" id="3.90.70.130">
    <property type="match status" value="1"/>
</dbReference>
<keyword evidence="5" id="KW-0788">Thiol protease</keyword>
<dbReference type="SUPFAM" id="SSF54001">
    <property type="entry name" value="Cysteine proteinases"/>
    <property type="match status" value="1"/>
</dbReference>
<comment type="similarity">
    <text evidence="1">Belongs to the peptidase C78 family.</text>
</comment>
<keyword evidence="11" id="KW-1185">Reference proteome</keyword>
<dbReference type="AlphaFoldDB" id="A0A7R9M8I8"/>
<keyword evidence="3" id="KW-0833">Ubl conjugation pathway</keyword>
<accession>A0A7R9M8I8</accession>
<dbReference type="EMBL" id="CAJPVJ010009658">
    <property type="protein sequence ID" value="CAG2172734.1"/>
    <property type="molecule type" value="Genomic_DNA"/>
</dbReference>
<dbReference type="GO" id="GO:0006508">
    <property type="term" value="P:proteolysis"/>
    <property type="evidence" value="ECO:0007669"/>
    <property type="project" value="UniProtKB-KW"/>
</dbReference>
<dbReference type="FunFam" id="3.90.70.130:FF:000001">
    <property type="entry name" value="Probable Ufm1-specific protease 2"/>
    <property type="match status" value="1"/>
</dbReference>
<keyword evidence="2" id="KW-0645">Protease</keyword>
<name>A0A7R9M8I8_9ACAR</name>
<evidence type="ECO:0000256" key="3">
    <source>
        <dbReference type="ARBA" id="ARBA00022786"/>
    </source>
</evidence>
<evidence type="ECO:0000313" key="10">
    <source>
        <dbReference type="EMBL" id="CAD7655547.1"/>
    </source>
</evidence>
<dbReference type="OrthoDB" id="417506at2759"/>
<keyword evidence="4" id="KW-0378">Hydrolase</keyword>
<dbReference type="PANTHER" id="PTHR48153">
    <property type="entry name" value="UFM1-SPECIFIC PROTEASE 2"/>
    <property type="match status" value="1"/>
</dbReference>
<dbReference type="GO" id="GO:0005634">
    <property type="term" value="C:nucleus"/>
    <property type="evidence" value="ECO:0007669"/>
    <property type="project" value="TreeGrafter"/>
</dbReference>
<dbReference type="EMBL" id="OC924483">
    <property type="protein sequence ID" value="CAD7655547.1"/>
    <property type="molecule type" value="Genomic_DNA"/>
</dbReference>
<dbReference type="PANTHER" id="PTHR48153:SF2">
    <property type="entry name" value="UFM1-SPECIFIC PROTEASE 2"/>
    <property type="match status" value="1"/>
</dbReference>
<dbReference type="Pfam" id="PF20908">
    <property type="entry name" value="UfSP2_N"/>
    <property type="match status" value="1"/>
</dbReference>
<reference evidence="10" key="1">
    <citation type="submission" date="2020-11" db="EMBL/GenBank/DDBJ databases">
        <authorList>
            <person name="Tran Van P."/>
        </authorList>
    </citation>
    <scope>NUCLEOTIDE SEQUENCE</scope>
</reference>
<evidence type="ECO:0000256" key="1">
    <source>
        <dbReference type="ARBA" id="ARBA00008552"/>
    </source>
</evidence>
<gene>
    <name evidence="10" type="ORF">ONB1V03_LOCUS12190</name>
</gene>
<feature type="domain" description="UFSP1/2/DUB catalytic" evidence="8">
    <location>
        <begin position="394"/>
        <end position="578"/>
    </location>
</feature>
<sequence length="586" mass="67199">MSAKVFKIVESLRERFLHFWDISSQLAEEVKSGVVFGFTSLADNNVSYCMGCVDNEKDIPSGTTLMGVYCLTPSPSEEVLKDLCQKYSKSKKSGKLVVLTTICDKMELKTRFFDIKSKELCECSHEVVEDKEAIDQTIITSIDTFVGKLTEELNKAKEDINSYDLELIQSCFKTNISATDKSFNSMTLTDLYGYLEEDPDLFDGIEVPQNMKKKMIEKMRKKKANDKSPLEFTAFNGSKSTISDDTSEDIELSEDLKELTSYGNQWTECVKSDKRLPSLQTYNFWPKNVSHFLTSYGNQWTECVKSDKRLPSLQTYNFWPKNVSHFVSIVYPKSLSDEQLVSRRKEYHLRYLIRSDRPVFRKSNRFLLDNEKPKTDYLTSVHIGLKESGLKGGQTYWVYGDYTYHHYMQDRIDDNGWGCAYRSLQTIVSWFRHQSYIDKPVPSHTDIQQALVDVGDKQPSFVGSRQWIGSQEVSYVLSHLYEITSKIMFVNSGAELANKGRELAHHFTTNGTPIMIGGGVLAHTIIGIDFSEDTGDIKFLILDPHYTGGEDLNIIQKKGWCGWKASTFWDKNSFYNLCLPQRPETY</sequence>
<dbReference type="InterPro" id="IPR012462">
    <property type="entry name" value="UFSP1/2_DUB_cat"/>
</dbReference>
<evidence type="ECO:0000313" key="11">
    <source>
        <dbReference type="Proteomes" id="UP000728032"/>
    </source>
</evidence>